<dbReference type="GO" id="GO:0003723">
    <property type="term" value="F:RNA binding"/>
    <property type="evidence" value="ECO:0007669"/>
    <property type="project" value="UniProtKB-KW"/>
</dbReference>
<evidence type="ECO:0000256" key="11">
    <source>
        <dbReference type="ARBA" id="ARBA00022884"/>
    </source>
</evidence>
<evidence type="ECO:0000313" key="15">
    <source>
        <dbReference type="EMBL" id="NOV41968.1"/>
    </source>
</evidence>
<dbReference type="GO" id="GO:0005737">
    <property type="term" value="C:cytoplasm"/>
    <property type="evidence" value="ECO:0007669"/>
    <property type="project" value="UniProtKB-SubCell"/>
</dbReference>
<evidence type="ECO:0000256" key="9">
    <source>
        <dbReference type="ARBA" id="ARBA00022801"/>
    </source>
</evidence>
<keyword evidence="7" id="KW-0540">Nuclease</keyword>
<evidence type="ECO:0000256" key="10">
    <source>
        <dbReference type="ARBA" id="ARBA00022839"/>
    </source>
</evidence>
<evidence type="ECO:0000256" key="13">
    <source>
        <dbReference type="ARBA" id="ARBA00023163"/>
    </source>
</evidence>
<dbReference type="InterPro" id="IPR012337">
    <property type="entry name" value="RNaseH-like_sf"/>
</dbReference>
<dbReference type="VEuPathDB" id="VectorBase:LOC119162336"/>
<evidence type="ECO:0000256" key="8">
    <source>
        <dbReference type="ARBA" id="ARBA00022723"/>
    </source>
</evidence>
<accession>A0A6M2D9K8</accession>
<organism evidence="15">
    <name type="scientific">Rhipicephalus microplus</name>
    <name type="common">Cattle tick</name>
    <name type="synonym">Boophilus microplus</name>
    <dbReference type="NCBI Taxonomy" id="6941"/>
    <lineage>
        <taxon>Eukaryota</taxon>
        <taxon>Metazoa</taxon>
        <taxon>Ecdysozoa</taxon>
        <taxon>Arthropoda</taxon>
        <taxon>Chelicerata</taxon>
        <taxon>Arachnida</taxon>
        <taxon>Acari</taxon>
        <taxon>Parasitiformes</taxon>
        <taxon>Ixodida</taxon>
        <taxon>Ixodoidea</taxon>
        <taxon>Ixodidae</taxon>
        <taxon>Rhipicephalinae</taxon>
        <taxon>Rhipicephalus</taxon>
        <taxon>Boophilus</taxon>
    </lineage>
</organism>
<evidence type="ECO:0000256" key="1">
    <source>
        <dbReference type="ARBA" id="ARBA00001663"/>
    </source>
</evidence>
<evidence type="ECO:0000256" key="14">
    <source>
        <dbReference type="ARBA" id="ARBA00023242"/>
    </source>
</evidence>
<comment type="similarity">
    <text evidence="4">Belongs to the CAF1 family.</text>
</comment>
<keyword evidence="12" id="KW-0805">Transcription regulation</keyword>
<dbReference type="AlphaFoldDB" id="A0A6M2D9K8"/>
<proteinExistence type="inferred from homology"/>
<sequence length="265" mass="30667">MTITTKSAMFGPAIEEEFCTIRRLVQRYNYIAMDTEFPGVIAQHVRKFKSLIDYQNQALRCNVDSLKIIQAGLSFFDKNGNQPEGLSTWQFNFKFCLSKDVFAQDSTNFLVRAGVMFRRHDEKGIEEFEFAQLLMTSGFVLSDEVKCLTFHTAHDFGYRMKTLTGGSLPIAEADFFETPKLYFPSIYDVKYLIKGCRNLRGGLQEVAVQLQIRQSNIPGSRKSRSSRLQEHRELSYRGLLLLDYRSWCIPTNGTYLCKPFRSRYE</sequence>
<evidence type="ECO:0000256" key="6">
    <source>
        <dbReference type="ARBA" id="ARBA00022490"/>
    </source>
</evidence>
<dbReference type="InterPro" id="IPR006941">
    <property type="entry name" value="RNase_CAF1"/>
</dbReference>
<keyword evidence="9" id="KW-0378">Hydrolase</keyword>
<evidence type="ECO:0000256" key="4">
    <source>
        <dbReference type="ARBA" id="ARBA00008372"/>
    </source>
</evidence>
<dbReference type="GO" id="GO:0005634">
    <property type="term" value="C:nucleus"/>
    <property type="evidence" value="ECO:0007669"/>
    <property type="project" value="UniProtKB-SubCell"/>
</dbReference>
<evidence type="ECO:0000256" key="12">
    <source>
        <dbReference type="ARBA" id="ARBA00023015"/>
    </source>
</evidence>
<dbReference type="InterPro" id="IPR039637">
    <property type="entry name" value="CNOT7/CNOT8/Pop2"/>
</dbReference>
<evidence type="ECO:0000256" key="7">
    <source>
        <dbReference type="ARBA" id="ARBA00022722"/>
    </source>
</evidence>
<comment type="catalytic activity">
    <reaction evidence="1">
        <text>Exonucleolytic cleavage of poly(A) to 5'-AMP.</text>
        <dbReference type="EC" id="3.1.13.4"/>
    </reaction>
</comment>
<keyword evidence="11" id="KW-0694">RNA-binding</keyword>
<evidence type="ECO:0000256" key="3">
    <source>
        <dbReference type="ARBA" id="ARBA00004496"/>
    </source>
</evidence>
<keyword evidence="6" id="KW-0963">Cytoplasm</keyword>
<evidence type="ECO:0000256" key="2">
    <source>
        <dbReference type="ARBA" id="ARBA00004123"/>
    </source>
</evidence>
<dbReference type="PANTHER" id="PTHR10797">
    <property type="entry name" value="CCR4-NOT TRANSCRIPTION COMPLEX SUBUNIT"/>
    <property type="match status" value="1"/>
</dbReference>
<name>A0A6M2D9K8_RHIMP</name>
<dbReference type="GO" id="GO:0046872">
    <property type="term" value="F:metal ion binding"/>
    <property type="evidence" value="ECO:0007669"/>
    <property type="project" value="UniProtKB-KW"/>
</dbReference>
<protein>
    <recommendedName>
        <fullName evidence="5">poly(A)-specific ribonuclease</fullName>
        <ecNumber evidence="5">3.1.13.4</ecNumber>
    </recommendedName>
</protein>
<dbReference type="GO" id="GO:0030014">
    <property type="term" value="C:CCR4-NOT complex"/>
    <property type="evidence" value="ECO:0007669"/>
    <property type="project" value="InterPro"/>
</dbReference>
<dbReference type="Pfam" id="PF04857">
    <property type="entry name" value="CAF1"/>
    <property type="match status" value="1"/>
</dbReference>
<dbReference type="Gene3D" id="3.30.420.10">
    <property type="entry name" value="Ribonuclease H-like superfamily/Ribonuclease H"/>
    <property type="match status" value="1"/>
</dbReference>
<dbReference type="EC" id="3.1.13.4" evidence="5"/>
<dbReference type="SUPFAM" id="SSF53098">
    <property type="entry name" value="Ribonuclease H-like"/>
    <property type="match status" value="1"/>
</dbReference>
<evidence type="ECO:0000256" key="5">
    <source>
        <dbReference type="ARBA" id="ARBA00012161"/>
    </source>
</evidence>
<keyword evidence="14" id="KW-0539">Nucleus</keyword>
<reference evidence="15" key="1">
    <citation type="submission" date="2019-09" db="EMBL/GenBank/DDBJ databases">
        <title>Organ-specific transcriptomic study of the physiology of the cattle tick, Rhipicephalus microplus.</title>
        <authorList>
            <person name="Tirloni L."/>
            <person name="Braz G."/>
            <person name="Gandara A.C.P."/>
            <person name="Sabadin G.A."/>
            <person name="da Silva R.M."/>
            <person name="Guizzo M.G."/>
            <person name="Machado J.A."/>
            <person name="Costa E.P."/>
            <person name="Gomes H.F."/>
            <person name="Moraes J."/>
            <person name="Mota M.B.S."/>
            <person name="Mesquita R.D."/>
            <person name="Alvarenga P.H."/>
            <person name="Alves F."/>
            <person name="Seixas A."/>
            <person name="da Fonseca R.N."/>
            <person name="Fogaca A."/>
            <person name="Logullo C."/>
            <person name="Tanaka A."/>
            <person name="Daffre S."/>
            <person name="Termignoni C."/>
            <person name="Vaz I.S.Jr."/>
            <person name="Oliveira P.L."/>
            <person name="Ribeiro J.M."/>
        </authorList>
    </citation>
    <scope>NUCLEOTIDE SEQUENCE</scope>
    <source>
        <strain evidence="15">Porto Alegre</strain>
    </source>
</reference>
<comment type="subcellular location">
    <subcellularLocation>
        <location evidence="3">Cytoplasm</location>
    </subcellularLocation>
    <subcellularLocation>
        <location evidence="2">Nucleus</location>
    </subcellularLocation>
</comment>
<dbReference type="EMBL" id="GHWJ01009231">
    <property type="protein sequence ID" value="NOV41968.1"/>
    <property type="molecule type" value="Transcribed_RNA"/>
</dbReference>
<dbReference type="OrthoDB" id="1164111at2759"/>
<keyword evidence="10" id="KW-0269">Exonuclease</keyword>
<dbReference type="InterPro" id="IPR036397">
    <property type="entry name" value="RNaseH_sf"/>
</dbReference>
<dbReference type="GO" id="GO:0004535">
    <property type="term" value="F:poly(A)-specific ribonuclease activity"/>
    <property type="evidence" value="ECO:0007669"/>
    <property type="project" value="UniProtKB-EC"/>
</dbReference>
<keyword evidence="8" id="KW-0479">Metal-binding</keyword>
<keyword evidence="13" id="KW-0804">Transcription</keyword>